<comment type="similarity">
    <text evidence="1">Belongs to the bacterial ribosomal protein bTHX family.</text>
</comment>
<dbReference type="InterPro" id="IPR031414">
    <property type="entry name" value="Ribosomal_bTHX"/>
</dbReference>
<evidence type="ECO:0000313" key="6">
    <source>
        <dbReference type="Proteomes" id="UP000244225"/>
    </source>
</evidence>
<comment type="caution">
    <text evidence="5">The sequence shown here is derived from an EMBL/GenBank/DDBJ whole genome shotgun (WGS) entry which is preliminary data.</text>
</comment>
<proteinExistence type="inferred from homology"/>
<feature type="region of interest" description="Disordered" evidence="4">
    <location>
        <begin position="1"/>
        <end position="40"/>
    </location>
</feature>
<accession>A0A2T5YU59</accession>
<evidence type="ECO:0000256" key="2">
    <source>
        <dbReference type="ARBA" id="ARBA00022980"/>
    </source>
</evidence>
<dbReference type="RefSeq" id="WP_108210361.1">
    <property type="nucleotide sequence ID" value="NZ_QBKI01000001.1"/>
</dbReference>
<dbReference type="Proteomes" id="UP000244225">
    <property type="component" value="Unassembled WGS sequence"/>
</dbReference>
<dbReference type="EMBL" id="QBKI01000001">
    <property type="protein sequence ID" value="PTX22858.1"/>
    <property type="molecule type" value="Genomic_DNA"/>
</dbReference>
<sequence>MGKGDKKSRRGKIAKGTFGKRRARKHYNLKMKPANKSNAS</sequence>
<dbReference type="InterPro" id="IPR030826">
    <property type="entry name" value="Ribosomal_bTHX/bTHXc/bTHXm"/>
</dbReference>
<dbReference type="GO" id="GO:1990904">
    <property type="term" value="C:ribonucleoprotein complex"/>
    <property type="evidence" value="ECO:0007669"/>
    <property type="project" value="UniProtKB-KW"/>
</dbReference>
<name>A0A2T5YU59_9BACT</name>
<organism evidence="5 6">
    <name type="scientific">Pontibacter mucosus</name>
    <dbReference type="NCBI Taxonomy" id="1649266"/>
    <lineage>
        <taxon>Bacteria</taxon>
        <taxon>Pseudomonadati</taxon>
        <taxon>Bacteroidota</taxon>
        <taxon>Cytophagia</taxon>
        <taxon>Cytophagales</taxon>
        <taxon>Hymenobacteraceae</taxon>
        <taxon>Pontibacter</taxon>
    </lineage>
</organism>
<keyword evidence="3" id="KW-0687">Ribonucleoprotein</keyword>
<evidence type="ECO:0000313" key="5">
    <source>
        <dbReference type="EMBL" id="PTX22858.1"/>
    </source>
</evidence>
<gene>
    <name evidence="5" type="ORF">C8N40_101686</name>
</gene>
<evidence type="ECO:0000256" key="4">
    <source>
        <dbReference type="SAM" id="MobiDB-lite"/>
    </source>
</evidence>
<keyword evidence="2" id="KW-0689">Ribosomal protein</keyword>
<evidence type="ECO:0000256" key="1">
    <source>
        <dbReference type="ARBA" id="ARBA00010834"/>
    </source>
</evidence>
<reference evidence="5 6" key="1">
    <citation type="submission" date="2018-04" db="EMBL/GenBank/DDBJ databases">
        <title>Genomic Encyclopedia of Archaeal and Bacterial Type Strains, Phase II (KMG-II): from individual species to whole genera.</title>
        <authorList>
            <person name="Goeker M."/>
        </authorList>
    </citation>
    <scope>NUCLEOTIDE SEQUENCE [LARGE SCALE GENOMIC DNA]</scope>
    <source>
        <strain evidence="5 6">DSM 100162</strain>
    </source>
</reference>
<protein>
    <submittedName>
        <fullName evidence="5">Ribosomal small subunit protein bTHX</fullName>
    </submittedName>
</protein>
<dbReference type="AlphaFoldDB" id="A0A2T5YU59"/>
<evidence type="ECO:0000256" key="3">
    <source>
        <dbReference type="ARBA" id="ARBA00023274"/>
    </source>
</evidence>
<keyword evidence="6" id="KW-1185">Reference proteome</keyword>
<feature type="compositionally biased region" description="Basic residues" evidence="4">
    <location>
        <begin position="1"/>
        <end position="29"/>
    </location>
</feature>
<dbReference type="Pfam" id="PF17070">
    <property type="entry name" value="Thx"/>
    <property type="match status" value="1"/>
</dbReference>
<dbReference type="GO" id="GO:0005840">
    <property type="term" value="C:ribosome"/>
    <property type="evidence" value="ECO:0007669"/>
    <property type="project" value="UniProtKB-KW"/>
</dbReference>
<dbReference type="OrthoDB" id="965797at2"/>
<dbReference type="NCBIfam" id="TIGR04560">
    <property type="entry name" value="ribo_THX"/>
    <property type="match status" value="1"/>
</dbReference>